<proteinExistence type="predicted"/>
<dbReference type="InterPro" id="IPR001374">
    <property type="entry name" value="R3H_dom"/>
</dbReference>
<dbReference type="GO" id="GO:0003676">
    <property type="term" value="F:nucleic acid binding"/>
    <property type="evidence" value="ECO:0007669"/>
    <property type="project" value="UniProtKB-UniRule"/>
</dbReference>
<dbReference type="SUPFAM" id="SSF82708">
    <property type="entry name" value="R3H domain"/>
    <property type="match status" value="1"/>
</dbReference>
<dbReference type="Proteomes" id="UP000663887">
    <property type="component" value="Unassembled WGS sequence"/>
</dbReference>
<sequence>MADIVDSCCVNIQMTKADKNNNTTTTHISDEVSLPSEQCDVIQNGTNQESENMVNTEDHPLSTSDDNTATIINVAPLSIDENDTSINNESSIDTTNPYKDFAGIDTESFITATLRNNPKDRALLLTLEKLFQQFIQNEEQTSHQFQAMNSYERMIVHRVAAFFGLDHNVDKNGQSIVVTKTPNTRIPSFSFQTCIPVDESFNGATATLNSSIENTTRRISRRNDKNPNPQPSTTTIAAPTPTPTKSTFERPNHYTETRDKISNQPPSKINRKQQRVNTNYHPQQTNIQPATHIINTRTQPMYPQTFSSYYPQQQIIDHNFKQQTAGTPMYNYVPMISPTTLQHGNNIPVPILLQQQPNGQFQYVFPTHSLQQQQQQQQQQAQQQVTFDGQQYVPVYRSDVMPSGVDNNLYSQPNFVHVYPTHPQTQQTTIIQPAPSFMIPQNNSASIQYATNQLAALSLQSQYDNSRFSQLNNSIKPFVQSSANGFNRTPIYHQYRQSRPIHANNTDKQLAPIENDIKSTTNNKSDQTSLSEPTQEKD</sequence>
<feature type="region of interest" description="Disordered" evidence="2">
    <location>
        <begin position="212"/>
        <end position="273"/>
    </location>
</feature>
<feature type="compositionally biased region" description="Basic and acidic residues" evidence="2">
    <location>
        <begin position="247"/>
        <end position="261"/>
    </location>
</feature>
<dbReference type="InterPro" id="IPR036867">
    <property type="entry name" value="R3H_dom_sf"/>
</dbReference>
<dbReference type="InterPro" id="IPR051937">
    <property type="entry name" value="R3H_domain_containing"/>
</dbReference>
<dbReference type="AlphaFoldDB" id="A0A816PJA3"/>
<keyword evidence="1" id="KW-0597">Phosphoprotein</keyword>
<reference evidence="4" key="1">
    <citation type="submission" date="2021-02" db="EMBL/GenBank/DDBJ databases">
        <authorList>
            <person name="Nowell W R."/>
        </authorList>
    </citation>
    <scope>NUCLEOTIDE SEQUENCE</scope>
</reference>
<dbReference type="PANTHER" id="PTHR15672:SF8">
    <property type="entry name" value="PROTEIN ENCORE"/>
    <property type="match status" value="1"/>
</dbReference>
<dbReference type="PANTHER" id="PTHR15672">
    <property type="entry name" value="CAMP-REGULATED PHOSPHOPROTEIN 21 RELATED R3H DOMAIN CONTAINING PROTEIN"/>
    <property type="match status" value="1"/>
</dbReference>
<dbReference type="Proteomes" id="UP000663856">
    <property type="component" value="Unassembled WGS sequence"/>
</dbReference>
<accession>A0A816PJA3</accession>
<dbReference type="EMBL" id="CAJNRF010007316">
    <property type="protein sequence ID" value="CAF2090387.1"/>
    <property type="molecule type" value="Genomic_DNA"/>
</dbReference>
<dbReference type="EMBL" id="CAJNRG010002592">
    <property type="protein sequence ID" value="CAF2049514.1"/>
    <property type="molecule type" value="Genomic_DNA"/>
</dbReference>
<feature type="compositionally biased region" description="Low complexity" evidence="2">
    <location>
        <begin position="231"/>
        <end position="246"/>
    </location>
</feature>
<feature type="region of interest" description="Disordered" evidence="2">
    <location>
        <begin position="500"/>
        <end position="538"/>
    </location>
</feature>
<evidence type="ECO:0000313" key="5">
    <source>
        <dbReference type="EMBL" id="CAF2090387.1"/>
    </source>
</evidence>
<feature type="domain" description="R3H" evidence="3">
    <location>
        <begin position="121"/>
        <end position="184"/>
    </location>
</feature>
<evidence type="ECO:0000313" key="6">
    <source>
        <dbReference type="Proteomes" id="UP000663887"/>
    </source>
</evidence>
<protein>
    <recommendedName>
        <fullName evidence="3">R3H domain-containing protein</fullName>
    </recommendedName>
</protein>
<dbReference type="PROSITE" id="PS51061">
    <property type="entry name" value="R3H"/>
    <property type="match status" value="1"/>
</dbReference>
<comment type="caution">
    <text evidence="4">The sequence shown here is derived from an EMBL/GenBank/DDBJ whole genome shotgun (WGS) entry which is preliminary data.</text>
</comment>
<dbReference type="Gene3D" id="3.30.1370.50">
    <property type="entry name" value="R3H-like domain"/>
    <property type="match status" value="1"/>
</dbReference>
<evidence type="ECO:0000256" key="1">
    <source>
        <dbReference type="ARBA" id="ARBA00022553"/>
    </source>
</evidence>
<dbReference type="Pfam" id="PF01424">
    <property type="entry name" value="R3H"/>
    <property type="match status" value="1"/>
</dbReference>
<dbReference type="CDD" id="cd02642">
    <property type="entry name" value="R3H_encore_like"/>
    <property type="match status" value="1"/>
</dbReference>
<evidence type="ECO:0000313" key="4">
    <source>
        <dbReference type="EMBL" id="CAF2049514.1"/>
    </source>
</evidence>
<gene>
    <name evidence="5" type="ORF">WKI299_LOCUS18028</name>
    <name evidence="4" type="ORF">XDN619_LOCUS8275</name>
</gene>
<evidence type="ECO:0000256" key="2">
    <source>
        <dbReference type="SAM" id="MobiDB-lite"/>
    </source>
</evidence>
<organism evidence="4 6">
    <name type="scientific">Rotaria magnacalcarata</name>
    <dbReference type="NCBI Taxonomy" id="392030"/>
    <lineage>
        <taxon>Eukaryota</taxon>
        <taxon>Metazoa</taxon>
        <taxon>Spiralia</taxon>
        <taxon>Gnathifera</taxon>
        <taxon>Rotifera</taxon>
        <taxon>Eurotatoria</taxon>
        <taxon>Bdelloidea</taxon>
        <taxon>Philodinida</taxon>
        <taxon>Philodinidae</taxon>
        <taxon>Rotaria</taxon>
    </lineage>
</organism>
<name>A0A816PJA3_9BILA</name>
<feature type="compositionally biased region" description="Polar residues" evidence="2">
    <location>
        <begin position="518"/>
        <end position="538"/>
    </location>
</feature>
<evidence type="ECO:0000259" key="3">
    <source>
        <dbReference type="PROSITE" id="PS51061"/>
    </source>
</evidence>
<dbReference type="SMART" id="SM00393">
    <property type="entry name" value="R3H"/>
    <property type="match status" value="1"/>
</dbReference>